<protein>
    <submittedName>
        <fullName evidence="6">Radical SAM protein</fullName>
    </submittedName>
</protein>
<dbReference type="CDD" id="cd21109">
    <property type="entry name" value="SPASM"/>
    <property type="match status" value="1"/>
</dbReference>
<dbReference type="Pfam" id="PF04055">
    <property type="entry name" value="Radical_SAM"/>
    <property type="match status" value="1"/>
</dbReference>
<evidence type="ECO:0000313" key="7">
    <source>
        <dbReference type="Proteomes" id="UP000656077"/>
    </source>
</evidence>
<reference evidence="6" key="1">
    <citation type="submission" date="2019-12" db="EMBL/GenBank/DDBJ databases">
        <title>Microbes associate with the intestines of laboratory mice.</title>
        <authorList>
            <person name="Navarre W."/>
            <person name="Wong E."/>
        </authorList>
    </citation>
    <scope>NUCLEOTIDE SEQUENCE</scope>
    <source>
        <strain evidence="6">NM79_F5</strain>
    </source>
</reference>
<keyword evidence="1" id="KW-0949">S-adenosyl-L-methionine</keyword>
<evidence type="ECO:0000313" key="6">
    <source>
        <dbReference type="EMBL" id="MVX66924.1"/>
    </source>
</evidence>
<name>A0A964W502_9CLOT</name>
<evidence type="ECO:0000256" key="3">
    <source>
        <dbReference type="ARBA" id="ARBA00023004"/>
    </source>
</evidence>
<evidence type="ECO:0000259" key="5">
    <source>
        <dbReference type="PROSITE" id="PS51918"/>
    </source>
</evidence>
<dbReference type="InterPro" id="IPR006638">
    <property type="entry name" value="Elp3/MiaA/NifB-like_rSAM"/>
</dbReference>
<dbReference type="PANTHER" id="PTHR11228">
    <property type="entry name" value="RADICAL SAM DOMAIN PROTEIN"/>
    <property type="match status" value="1"/>
</dbReference>
<dbReference type="GO" id="GO:0051536">
    <property type="term" value="F:iron-sulfur cluster binding"/>
    <property type="evidence" value="ECO:0007669"/>
    <property type="project" value="UniProtKB-KW"/>
</dbReference>
<dbReference type="InterPro" id="IPR013785">
    <property type="entry name" value="Aldolase_TIM"/>
</dbReference>
<keyword evidence="4" id="KW-0411">Iron-sulfur</keyword>
<dbReference type="Proteomes" id="UP000656077">
    <property type="component" value="Unassembled WGS sequence"/>
</dbReference>
<evidence type="ECO:0000256" key="1">
    <source>
        <dbReference type="ARBA" id="ARBA00022691"/>
    </source>
</evidence>
<proteinExistence type="predicted"/>
<keyword evidence="3" id="KW-0408">Iron</keyword>
<organism evidence="6 7">
    <name type="scientific">Clostridium chromiireducens</name>
    <dbReference type="NCBI Taxonomy" id="225345"/>
    <lineage>
        <taxon>Bacteria</taxon>
        <taxon>Bacillati</taxon>
        <taxon>Bacillota</taxon>
        <taxon>Clostridia</taxon>
        <taxon>Eubacteriales</taxon>
        <taxon>Clostridiaceae</taxon>
        <taxon>Clostridium</taxon>
    </lineage>
</organism>
<dbReference type="PROSITE" id="PS51918">
    <property type="entry name" value="RADICAL_SAM"/>
    <property type="match status" value="1"/>
</dbReference>
<sequence length="352" mass="40334">MEEFKLKDLVKLTQLRDEKEMEKVREQTQFLQAEKKYPKEFNFPLTMQFELTANCNLRCKHCYNASGIKNFDDAMTIDKWIGFSKYVVSNGGIFQCVISGGEPLLLGDDLFRIMDILHADGTAFLLITNGFLLTKEIAKKLSKYRYMWLQVSIDGYNAESHDSFRNIEGSWERAVKGAFEISKNGIPLTIAHTTTPETLNDIDKMCDLAYELGASTIIIGEVTPSGRSMENKNILLNYEQKQIMLEKIQSNTERYSGRMTVNRSSSTKIQLQKYQSTPNSGVIIRPNGDIRMDCMTPFIIGNVLEEDFCEVWKKKGSNCWHDSRISEYIEGVDPIYGLNSSYKNYVDKDIKL</sequence>
<dbReference type="SMART" id="SM00729">
    <property type="entry name" value="Elp3"/>
    <property type="match status" value="1"/>
</dbReference>
<dbReference type="GO" id="GO:0003824">
    <property type="term" value="F:catalytic activity"/>
    <property type="evidence" value="ECO:0007669"/>
    <property type="project" value="InterPro"/>
</dbReference>
<dbReference type="EMBL" id="WSRQ01000079">
    <property type="protein sequence ID" value="MVX66924.1"/>
    <property type="molecule type" value="Genomic_DNA"/>
</dbReference>
<dbReference type="InterPro" id="IPR007197">
    <property type="entry name" value="rSAM"/>
</dbReference>
<dbReference type="PANTHER" id="PTHR11228:SF7">
    <property type="entry name" value="PQQA PEPTIDE CYCLASE"/>
    <property type="match status" value="1"/>
</dbReference>
<evidence type="ECO:0000256" key="2">
    <source>
        <dbReference type="ARBA" id="ARBA00022723"/>
    </source>
</evidence>
<comment type="caution">
    <text evidence="6">The sequence shown here is derived from an EMBL/GenBank/DDBJ whole genome shotgun (WGS) entry which is preliminary data.</text>
</comment>
<dbReference type="InterPro" id="IPR050377">
    <property type="entry name" value="Radical_SAM_PqqE_MftC-like"/>
</dbReference>
<dbReference type="SFLD" id="SFLDG01386">
    <property type="entry name" value="main_SPASM_domain-containing"/>
    <property type="match status" value="1"/>
</dbReference>
<accession>A0A964W502</accession>
<keyword evidence="2" id="KW-0479">Metal-binding</keyword>
<dbReference type="AlphaFoldDB" id="A0A964W502"/>
<dbReference type="Gene3D" id="3.20.20.70">
    <property type="entry name" value="Aldolase class I"/>
    <property type="match status" value="1"/>
</dbReference>
<feature type="domain" description="Radical SAM core" evidence="5">
    <location>
        <begin position="41"/>
        <end position="258"/>
    </location>
</feature>
<dbReference type="SFLD" id="SFLDG01067">
    <property type="entry name" value="SPASM/twitch_domain_containing"/>
    <property type="match status" value="1"/>
</dbReference>
<dbReference type="GO" id="GO:0046872">
    <property type="term" value="F:metal ion binding"/>
    <property type="evidence" value="ECO:0007669"/>
    <property type="project" value="UniProtKB-KW"/>
</dbReference>
<gene>
    <name evidence="6" type="ORF">GKZ28_25020</name>
</gene>
<evidence type="ECO:0000256" key="4">
    <source>
        <dbReference type="ARBA" id="ARBA00023014"/>
    </source>
</evidence>
<dbReference type="InterPro" id="IPR058240">
    <property type="entry name" value="rSAM_sf"/>
</dbReference>
<dbReference type="CDD" id="cd01335">
    <property type="entry name" value="Radical_SAM"/>
    <property type="match status" value="1"/>
</dbReference>
<dbReference type="SFLD" id="SFLDS00029">
    <property type="entry name" value="Radical_SAM"/>
    <property type="match status" value="1"/>
</dbReference>
<dbReference type="SUPFAM" id="SSF102114">
    <property type="entry name" value="Radical SAM enzymes"/>
    <property type="match status" value="1"/>
</dbReference>